<sequence length="115" mass="12988">MTPQLKKALRAKAHALKPVIITGQAGLTEAVLAEIDNALNHHELIKVRLRNDDREQRQEMGRELCEQLKADLVQSLGQIVTLYRKNPERPKAAKPPARSRPAARKPSQRRREGTT</sequence>
<evidence type="ECO:0000313" key="5">
    <source>
        <dbReference type="EMBL" id="BBL71660.1"/>
    </source>
</evidence>
<dbReference type="PANTHER" id="PTHR40065:SF3">
    <property type="entry name" value="RNA-BINDING PROTEIN YHBY"/>
    <property type="match status" value="1"/>
</dbReference>
<evidence type="ECO:0000256" key="2">
    <source>
        <dbReference type="PROSITE-ProRule" id="PRU00626"/>
    </source>
</evidence>
<feature type="region of interest" description="Disordered" evidence="3">
    <location>
        <begin position="83"/>
        <end position="115"/>
    </location>
</feature>
<dbReference type="Pfam" id="PF01985">
    <property type="entry name" value="CRS1_YhbY"/>
    <property type="match status" value="1"/>
</dbReference>
<protein>
    <recommendedName>
        <fullName evidence="4">CRM domain-containing protein</fullName>
    </recommendedName>
</protein>
<dbReference type="KEGG" id="moz:MoryE10_22660"/>
<reference evidence="5" key="1">
    <citation type="submission" date="2019-06" db="EMBL/GenBank/DDBJ databases">
        <title>Complete genome sequence of Methylogaea oryzae strain JCM16910.</title>
        <authorList>
            <person name="Asakawa S."/>
        </authorList>
    </citation>
    <scope>NUCLEOTIDE SEQUENCE</scope>
    <source>
        <strain evidence="5">E10</strain>
    </source>
</reference>
<dbReference type="InterPro" id="IPR001890">
    <property type="entry name" value="RNA-binding_CRM"/>
</dbReference>
<dbReference type="EMBL" id="AP019782">
    <property type="protein sequence ID" value="BBL71660.1"/>
    <property type="molecule type" value="Genomic_DNA"/>
</dbReference>
<dbReference type="SUPFAM" id="SSF75471">
    <property type="entry name" value="YhbY-like"/>
    <property type="match status" value="1"/>
</dbReference>
<dbReference type="InterPro" id="IPR051925">
    <property type="entry name" value="RNA-binding_domain"/>
</dbReference>
<name>A0A8D4VPH4_9GAMM</name>
<dbReference type="Proteomes" id="UP000824988">
    <property type="component" value="Chromosome"/>
</dbReference>
<feature type="domain" description="CRM" evidence="4">
    <location>
        <begin position="1"/>
        <end position="95"/>
    </location>
</feature>
<dbReference type="SMART" id="SM01103">
    <property type="entry name" value="CRS1_YhbY"/>
    <property type="match status" value="1"/>
</dbReference>
<proteinExistence type="predicted"/>
<organism evidence="5 6">
    <name type="scientific">Methylogaea oryzae</name>
    <dbReference type="NCBI Taxonomy" id="1295382"/>
    <lineage>
        <taxon>Bacteria</taxon>
        <taxon>Pseudomonadati</taxon>
        <taxon>Pseudomonadota</taxon>
        <taxon>Gammaproteobacteria</taxon>
        <taxon>Methylococcales</taxon>
        <taxon>Methylococcaceae</taxon>
        <taxon>Methylogaea</taxon>
    </lineage>
</organism>
<dbReference type="AlphaFoldDB" id="A0A8D4VPH4"/>
<evidence type="ECO:0000259" key="4">
    <source>
        <dbReference type="PROSITE" id="PS51295"/>
    </source>
</evidence>
<dbReference type="InterPro" id="IPR017924">
    <property type="entry name" value="RNA-binding_YhbY"/>
</dbReference>
<dbReference type="GO" id="GO:0003723">
    <property type="term" value="F:RNA binding"/>
    <property type="evidence" value="ECO:0007669"/>
    <property type="project" value="UniProtKB-UniRule"/>
</dbReference>
<dbReference type="RefSeq" id="WP_082411288.1">
    <property type="nucleotide sequence ID" value="NZ_AP019782.1"/>
</dbReference>
<dbReference type="PANTHER" id="PTHR40065">
    <property type="entry name" value="RNA-BINDING PROTEIN YHBY"/>
    <property type="match status" value="1"/>
</dbReference>
<keyword evidence="1 2" id="KW-0694">RNA-binding</keyword>
<gene>
    <name evidence="5" type="ORF">MoryE10_22660</name>
</gene>
<dbReference type="Gene3D" id="3.30.110.60">
    <property type="entry name" value="YhbY-like"/>
    <property type="match status" value="1"/>
</dbReference>
<evidence type="ECO:0000256" key="3">
    <source>
        <dbReference type="SAM" id="MobiDB-lite"/>
    </source>
</evidence>
<evidence type="ECO:0000256" key="1">
    <source>
        <dbReference type="ARBA" id="ARBA00022884"/>
    </source>
</evidence>
<keyword evidence="6" id="KW-1185">Reference proteome</keyword>
<accession>A0A8D4VPH4</accession>
<evidence type="ECO:0000313" key="6">
    <source>
        <dbReference type="Proteomes" id="UP000824988"/>
    </source>
</evidence>
<dbReference type="PROSITE" id="PS51295">
    <property type="entry name" value="CRM"/>
    <property type="match status" value="1"/>
</dbReference>
<dbReference type="NCBIfam" id="TIGR00253">
    <property type="entry name" value="RNA_bind_YhbY"/>
    <property type="match status" value="1"/>
</dbReference>
<dbReference type="InterPro" id="IPR035920">
    <property type="entry name" value="YhbY-like_sf"/>
</dbReference>